<evidence type="ECO:0000313" key="3">
    <source>
        <dbReference type="EMBL" id="OWZ09543.1"/>
    </source>
</evidence>
<proteinExistence type="predicted"/>
<feature type="region of interest" description="Disordered" evidence="1">
    <location>
        <begin position="1"/>
        <end position="34"/>
    </location>
</feature>
<evidence type="ECO:0000259" key="2">
    <source>
        <dbReference type="Pfam" id="PF21056"/>
    </source>
</evidence>
<gene>
    <name evidence="3" type="ORF">PHMEG_00017738</name>
</gene>
<dbReference type="Proteomes" id="UP000198211">
    <property type="component" value="Unassembled WGS sequence"/>
</dbReference>
<feature type="domain" description="ZSWIM1/3 RNaseH-like" evidence="2">
    <location>
        <begin position="227"/>
        <end position="324"/>
    </location>
</feature>
<dbReference type="PANTHER" id="PTHR31569">
    <property type="entry name" value="SWIM-TYPE DOMAIN-CONTAINING PROTEIN"/>
    <property type="match status" value="1"/>
</dbReference>
<dbReference type="InterPro" id="IPR048324">
    <property type="entry name" value="ZSWIM1-3_RNaseH-like"/>
</dbReference>
<evidence type="ECO:0000313" key="4">
    <source>
        <dbReference type="Proteomes" id="UP000198211"/>
    </source>
</evidence>
<sequence length="369" mass="42721">MQADAKKLRKRRDPPYVDPEEPRQDPGSVTDNIPHDILSLQGETFASWQEFESAFKEYFDDTSQELVKRASTSRVARNKRLTQIHADRRDEVPESELFHDEFFPCYLVSYVCTNGGEPRNRGSGNFRVKPFAQLAVRRRMKIPAKHLATVDMLCKAGLSRRKLLRFIWDNTSCEPDMVNVHNLLAKPKCEEDAGTILSDDLKLWIGFVKRNPFTVAHIDIHYQREMSTHMRSLLSAFPEVLLMDATHRTNASRYKLFSFMVHDSFGRGQHVTLYLPMKRRIHFAAITKFKKCNPSSTEMRCIVVDKDFTEICVVKSEFPEARVLLCQFHAITYIQERIAKTEYGLDAVQRARLKPLASLIVRAQSKEEH</sequence>
<reference evidence="4" key="1">
    <citation type="submission" date="2017-03" db="EMBL/GenBank/DDBJ databases">
        <title>Phytopthora megakarya and P. palmivora, two closely related causual agents of cacao black pod achieved similar genome size and gene model numbers by different mechanisms.</title>
        <authorList>
            <person name="Ali S."/>
            <person name="Shao J."/>
            <person name="Larry D.J."/>
            <person name="Kronmiller B."/>
            <person name="Shen D."/>
            <person name="Strem M.D."/>
            <person name="Melnick R.L."/>
            <person name="Guiltinan M.J."/>
            <person name="Tyler B.M."/>
            <person name="Meinhardt L.W."/>
            <person name="Bailey B.A."/>
        </authorList>
    </citation>
    <scope>NUCLEOTIDE SEQUENCE [LARGE SCALE GENOMIC DNA]</scope>
    <source>
        <strain evidence="4">zdho120</strain>
    </source>
</reference>
<evidence type="ECO:0000256" key="1">
    <source>
        <dbReference type="SAM" id="MobiDB-lite"/>
    </source>
</evidence>
<organism evidence="3 4">
    <name type="scientific">Phytophthora megakarya</name>
    <dbReference type="NCBI Taxonomy" id="4795"/>
    <lineage>
        <taxon>Eukaryota</taxon>
        <taxon>Sar</taxon>
        <taxon>Stramenopiles</taxon>
        <taxon>Oomycota</taxon>
        <taxon>Peronosporomycetes</taxon>
        <taxon>Peronosporales</taxon>
        <taxon>Peronosporaceae</taxon>
        <taxon>Phytophthora</taxon>
    </lineage>
</organism>
<dbReference type="OrthoDB" id="107861at2759"/>
<comment type="caution">
    <text evidence="3">The sequence shown here is derived from an EMBL/GenBank/DDBJ whole genome shotgun (WGS) entry which is preliminary data.</text>
</comment>
<protein>
    <recommendedName>
        <fullName evidence="2">ZSWIM1/3 RNaseH-like domain-containing protein</fullName>
    </recommendedName>
</protein>
<dbReference type="InterPro" id="IPR052579">
    <property type="entry name" value="Zinc_finger_SWIM"/>
</dbReference>
<dbReference type="Pfam" id="PF21056">
    <property type="entry name" value="ZSWIM1-3_RNaseH-like"/>
    <property type="match status" value="1"/>
</dbReference>
<name>A0A225VVU1_9STRA</name>
<dbReference type="AlphaFoldDB" id="A0A225VVU1"/>
<dbReference type="EMBL" id="NBNE01002750">
    <property type="protein sequence ID" value="OWZ09543.1"/>
    <property type="molecule type" value="Genomic_DNA"/>
</dbReference>
<accession>A0A225VVU1</accession>
<dbReference type="PANTHER" id="PTHR31569:SF4">
    <property type="entry name" value="SWIM-TYPE DOMAIN-CONTAINING PROTEIN"/>
    <property type="match status" value="1"/>
</dbReference>
<keyword evidence="4" id="KW-1185">Reference proteome</keyword>